<dbReference type="AlphaFoldDB" id="A0A4D7QGL8"/>
<organism evidence="1 2">
    <name type="scientific">Phreatobacter aquaticus</name>
    <dbReference type="NCBI Taxonomy" id="2570229"/>
    <lineage>
        <taxon>Bacteria</taxon>
        <taxon>Pseudomonadati</taxon>
        <taxon>Pseudomonadota</taxon>
        <taxon>Alphaproteobacteria</taxon>
        <taxon>Hyphomicrobiales</taxon>
        <taxon>Phreatobacteraceae</taxon>
        <taxon>Phreatobacter</taxon>
    </lineage>
</organism>
<dbReference type="KEGG" id="paqt:E8L99_08735"/>
<proteinExistence type="predicted"/>
<evidence type="ECO:0000313" key="2">
    <source>
        <dbReference type="Proteomes" id="UP000298588"/>
    </source>
</evidence>
<accession>A0A4D7QGL8</accession>
<protein>
    <submittedName>
        <fullName evidence="1">Uncharacterized protein</fullName>
    </submittedName>
</protein>
<name>A0A4D7QGL8_9HYPH</name>
<keyword evidence="2" id="KW-1185">Reference proteome</keyword>
<evidence type="ECO:0000313" key="1">
    <source>
        <dbReference type="EMBL" id="QCK85841.1"/>
    </source>
</evidence>
<gene>
    <name evidence="1" type="ORF">E8L99_08735</name>
</gene>
<reference evidence="1 2" key="1">
    <citation type="submission" date="2019-04" db="EMBL/GenBank/DDBJ databases">
        <title>Phreatobacter aquaticus sp. nov.</title>
        <authorList>
            <person name="Choi A."/>
            <person name="Baek K."/>
        </authorList>
    </citation>
    <scope>NUCLEOTIDE SEQUENCE [LARGE SCALE GENOMIC DNA]</scope>
    <source>
        <strain evidence="1 2">NMCR1094</strain>
    </source>
</reference>
<sequence>MFRGTFLVLTFYAMGHPHFDAARPAVLDKPLMAFHKDVNSVARDGMKVLGAFDGARKMDYLAPLSAAMARVTGP</sequence>
<dbReference type="Proteomes" id="UP000298588">
    <property type="component" value="Chromosome"/>
</dbReference>
<dbReference type="RefSeq" id="WP_137099174.1">
    <property type="nucleotide sequence ID" value="NZ_CP039865.1"/>
</dbReference>
<dbReference type="EMBL" id="CP039865">
    <property type="protein sequence ID" value="QCK85841.1"/>
    <property type="molecule type" value="Genomic_DNA"/>
</dbReference>